<keyword evidence="5" id="KW-1185">Reference proteome</keyword>
<dbReference type="KEGG" id="spu:115923298"/>
<dbReference type="SMART" id="SM00343">
    <property type="entry name" value="ZnF_C2HC"/>
    <property type="match status" value="1"/>
</dbReference>
<reference evidence="5" key="1">
    <citation type="submission" date="2015-02" db="EMBL/GenBank/DDBJ databases">
        <title>Genome sequencing for Strongylocentrotus purpuratus.</title>
        <authorList>
            <person name="Murali S."/>
            <person name="Liu Y."/>
            <person name="Vee V."/>
            <person name="English A."/>
            <person name="Wang M."/>
            <person name="Skinner E."/>
            <person name="Han Y."/>
            <person name="Muzny D.M."/>
            <person name="Worley K.C."/>
            <person name="Gibbs R.A."/>
        </authorList>
    </citation>
    <scope>NUCLEOTIDE SEQUENCE</scope>
</reference>
<evidence type="ECO:0000256" key="2">
    <source>
        <dbReference type="SAM" id="MobiDB-lite"/>
    </source>
</evidence>
<dbReference type="GO" id="GO:0003676">
    <property type="term" value="F:nucleic acid binding"/>
    <property type="evidence" value="ECO:0007669"/>
    <property type="project" value="InterPro"/>
</dbReference>
<feature type="region of interest" description="Disordered" evidence="2">
    <location>
        <begin position="123"/>
        <end position="150"/>
    </location>
</feature>
<keyword evidence="1" id="KW-0863">Zinc-finger</keyword>
<reference evidence="4" key="2">
    <citation type="submission" date="2021-01" db="UniProtKB">
        <authorList>
            <consortium name="EnsemblMetazoa"/>
        </authorList>
    </citation>
    <scope>IDENTIFICATION</scope>
</reference>
<sequence>MAEYKANLLEPARALCKKEDIALDMAVLLIGDEVDDTTVDVDELLCAISEVVNCVQSAAVLERQPHCKSPSIALLLELDQKVSLVTLRDQDIHVPIRGTLTPFHLVLLAHQTKQTRRRVTLVEAREKRSATRSRVPEFSHQPGTMPREGQDHRLMKDFFNMSLHSNYRKLRPFSGSLSPSRDEDGFDLWVDQAEGQLQEWTAAGLEEVEKRRRISEALRPPASTIVRDLKLSKLQASAEDYISALEAAFGTTESGEEILLKFHDMAQHDQEKPSEFIMRLNFTLRRAVRKGGAPPDRADYLRLQKFIRSLYDEMLLVSLRLRDLLHDPPSFITLLSQVRRYEVEVAEKRQRRPVKGRSLQAVVESPTEPSNAMEVRLARLEQQMRDRGATSQDPVVVNAFQTPDTNKHPNFCYKCGEDGHFRRKCPNPPNLAAVNRKLIGCLSQGNAFGYQRRSRLGPESTQAPNKTYPPRQ</sequence>
<dbReference type="GeneID" id="115923298"/>
<dbReference type="OMA" id="QATEIMQ"/>
<protein>
    <recommendedName>
        <fullName evidence="3">CCHC-type domain-containing protein</fullName>
    </recommendedName>
</protein>
<evidence type="ECO:0000313" key="4">
    <source>
        <dbReference type="EnsemblMetazoa" id="XP_030839601"/>
    </source>
</evidence>
<dbReference type="InterPro" id="IPR036875">
    <property type="entry name" value="Znf_CCHC_sf"/>
</dbReference>
<evidence type="ECO:0000313" key="5">
    <source>
        <dbReference type="Proteomes" id="UP000007110"/>
    </source>
</evidence>
<evidence type="ECO:0000259" key="3">
    <source>
        <dbReference type="PROSITE" id="PS50158"/>
    </source>
</evidence>
<keyword evidence="1" id="KW-0479">Metal-binding</keyword>
<dbReference type="InParanoid" id="A0A7M7NPE3"/>
<dbReference type="Pfam" id="PF00098">
    <property type="entry name" value="zf-CCHC"/>
    <property type="match status" value="1"/>
</dbReference>
<accession>A0A7M7NPE3</accession>
<keyword evidence="1" id="KW-0862">Zinc</keyword>
<evidence type="ECO:0000256" key="1">
    <source>
        <dbReference type="PROSITE-ProRule" id="PRU00047"/>
    </source>
</evidence>
<name>A0A7M7NPE3_STRPU</name>
<proteinExistence type="predicted"/>
<organism evidence="4 5">
    <name type="scientific">Strongylocentrotus purpuratus</name>
    <name type="common">Purple sea urchin</name>
    <dbReference type="NCBI Taxonomy" id="7668"/>
    <lineage>
        <taxon>Eukaryota</taxon>
        <taxon>Metazoa</taxon>
        <taxon>Echinodermata</taxon>
        <taxon>Eleutherozoa</taxon>
        <taxon>Echinozoa</taxon>
        <taxon>Echinoidea</taxon>
        <taxon>Euechinoidea</taxon>
        <taxon>Echinacea</taxon>
        <taxon>Camarodonta</taxon>
        <taxon>Echinidea</taxon>
        <taxon>Strongylocentrotidae</taxon>
        <taxon>Strongylocentrotus</taxon>
    </lineage>
</organism>
<dbReference type="GO" id="GO:0008270">
    <property type="term" value="F:zinc ion binding"/>
    <property type="evidence" value="ECO:0007669"/>
    <property type="project" value="UniProtKB-KW"/>
</dbReference>
<dbReference type="InterPro" id="IPR048270">
    <property type="entry name" value="PNMA_C"/>
</dbReference>
<dbReference type="PANTHER" id="PTHR23095">
    <property type="entry name" value="PARANEOPLASTIC ANTIGEN"/>
    <property type="match status" value="1"/>
</dbReference>
<dbReference type="EnsemblMetazoa" id="XM_030983741">
    <property type="protein sequence ID" value="XP_030839601"/>
    <property type="gene ID" value="LOC115923298"/>
</dbReference>
<feature type="domain" description="CCHC-type" evidence="3">
    <location>
        <begin position="412"/>
        <end position="427"/>
    </location>
</feature>
<dbReference type="SUPFAM" id="SSF57756">
    <property type="entry name" value="Retrovirus zinc finger-like domains"/>
    <property type="match status" value="1"/>
</dbReference>
<dbReference type="Pfam" id="PF14893">
    <property type="entry name" value="PNMA"/>
    <property type="match status" value="1"/>
</dbReference>
<dbReference type="OrthoDB" id="115435at2759"/>
<dbReference type="InterPro" id="IPR026523">
    <property type="entry name" value="PNMA"/>
</dbReference>
<dbReference type="RefSeq" id="XP_030839601.1">
    <property type="nucleotide sequence ID" value="XM_030983741.1"/>
</dbReference>
<feature type="compositionally biased region" description="Basic and acidic residues" evidence="2">
    <location>
        <begin position="123"/>
        <end position="137"/>
    </location>
</feature>
<dbReference type="Proteomes" id="UP000007110">
    <property type="component" value="Unassembled WGS sequence"/>
</dbReference>
<dbReference type="InterPro" id="IPR001878">
    <property type="entry name" value="Znf_CCHC"/>
</dbReference>
<feature type="region of interest" description="Disordered" evidence="2">
    <location>
        <begin position="452"/>
        <end position="472"/>
    </location>
</feature>
<dbReference type="PANTHER" id="PTHR23095:SF46">
    <property type="entry name" value="GAG PROTEIN"/>
    <property type="match status" value="1"/>
</dbReference>
<dbReference type="AlphaFoldDB" id="A0A7M7NPE3"/>
<dbReference type="Gene3D" id="4.10.60.10">
    <property type="entry name" value="Zinc finger, CCHC-type"/>
    <property type="match status" value="1"/>
</dbReference>
<dbReference type="PROSITE" id="PS50158">
    <property type="entry name" value="ZF_CCHC"/>
    <property type="match status" value="1"/>
</dbReference>